<feature type="domain" description="Phosphatidic acid phosphatase type 2/haloperoxidase" evidence="2">
    <location>
        <begin position="61"/>
        <end position="177"/>
    </location>
</feature>
<dbReference type="AlphaFoldDB" id="A0A9D1UZY8"/>
<dbReference type="EMBL" id="DXFT01000099">
    <property type="protein sequence ID" value="HIX03484.1"/>
    <property type="molecule type" value="Genomic_DNA"/>
</dbReference>
<feature type="transmembrane region" description="Helical" evidence="1">
    <location>
        <begin position="162"/>
        <end position="183"/>
    </location>
</feature>
<keyword evidence="1" id="KW-1133">Transmembrane helix</keyword>
<dbReference type="PANTHER" id="PTHR14969:SF13">
    <property type="entry name" value="AT30094P"/>
    <property type="match status" value="1"/>
</dbReference>
<keyword evidence="1" id="KW-0472">Membrane</keyword>
<evidence type="ECO:0000313" key="4">
    <source>
        <dbReference type="Proteomes" id="UP000824202"/>
    </source>
</evidence>
<dbReference type="SMART" id="SM00014">
    <property type="entry name" value="acidPPc"/>
    <property type="match status" value="1"/>
</dbReference>
<dbReference type="InterPro" id="IPR000326">
    <property type="entry name" value="PAP2/HPO"/>
</dbReference>
<proteinExistence type="predicted"/>
<dbReference type="SUPFAM" id="SSF48317">
    <property type="entry name" value="Acid phosphatase/Vanadium-dependent haloperoxidase"/>
    <property type="match status" value="1"/>
</dbReference>
<protein>
    <submittedName>
        <fullName evidence="3">Phosphatase PAP2 family protein</fullName>
    </submittedName>
</protein>
<reference evidence="3" key="2">
    <citation type="submission" date="2021-04" db="EMBL/GenBank/DDBJ databases">
        <authorList>
            <person name="Gilroy R."/>
        </authorList>
    </citation>
    <scope>NUCLEOTIDE SEQUENCE</scope>
    <source>
        <strain evidence="3">23274</strain>
    </source>
</reference>
<gene>
    <name evidence="3" type="ORF">H9863_05125</name>
</gene>
<sequence length="237" mass="26897">MLETLQQLDRELLLTLNGMHAPYWDNFMWLVSAKLTWGAMYATLLYILCRNFNWRVVAATTVAIVLVIAFADQMCSSVIRPAVERMRPSNPDNPISEFVHILHGKRGGRYGFPSCHAANSFALAFFITFLFRQRAISLFLLFWAVLNSYSRIYLGVHYPGDLIAGMLVGLIGAGLIYAVYRFFLRQPRTASILAYTEKDRLLLQHPAQIRYTRSTLLIGGLTILVLALYSGIALLWN</sequence>
<feature type="transmembrane region" description="Helical" evidence="1">
    <location>
        <begin position="138"/>
        <end position="156"/>
    </location>
</feature>
<organism evidence="3 4">
    <name type="scientific">Candidatus Odoribacter faecigallinarum</name>
    <dbReference type="NCBI Taxonomy" id="2838706"/>
    <lineage>
        <taxon>Bacteria</taxon>
        <taxon>Pseudomonadati</taxon>
        <taxon>Bacteroidota</taxon>
        <taxon>Bacteroidia</taxon>
        <taxon>Bacteroidales</taxon>
        <taxon>Odoribacteraceae</taxon>
        <taxon>Odoribacter</taxon>
    </lineage>
</organism>
<feature type="transmembrane region" description="Helical" evidence="1">
    <location>
        <begin position="27"/>
        <end position="49"/>
    </location>
</feature>
<reference evidence="3" key="1">
    <citation type="journal article" date="2021" name="PeerJ">
        <title>Extensive microbial diversity within the chicken gut microbiome revealed by metagenomics and culture.</title>
        <authorList>
            <person name="Gilroy R."/>
            <person name="Ravi A."/>
            <person name="Getino M."/>
            <person name="Pursley I."/>
            <person name="Horton D.L."/>
            <person name="Alikhan N.F."/>
            <person name="Baker D."/>
            <person name="Gharbi K."/>
            <person name="Hall N."/>
            <person name="Watson M."/>
            <person name="Adriaenssens E.M."/>
            <person name="Foster-Nyarko E."/>
            <person name="Jarju S."/>
            <person name="Secka A."/>
            <person name="Antonio M."/>
            <person name="Oren A."/>
            <person name="Chaudhuri R.R."/>
            <person name="La Ragione R."/>
            <person name="Hildebrand F."/>
            <person name="Pallen M.J."/>
        </authorList>
    </citation>
    <scope>NUCLEOTIDE SEQUENCE</scope>
    <source>
        <strain evidence="3">23274</strain>
    </source>
</reference>
<dbReference type="InterPro" id="IPR036938">
    <property type="entry name" value="PAP2/HPO_sf"/>
</dbReference>
<feature type="transmembrane region" description="Helical" evidence="1">
    <location>
        <begin position="110"/>
        <end position="131"/>
    </location>
</feature>
<evidence type="ECO:0000259" key="2">
    <source>
        <dbReference type="SMART" id="SM00014"/>
    </source>
</evidence>
<accession>A0A9D1UZY8</accession>
<comment type="caution">
    <text evidence="3">The sequence shown here is derived from an EMBL/GenBank/DDBJ whole genome shotgun (WGS) entry which is preliminary data.</text>
</comment>
<dbReference type="Pfam" id="PF01569">
    <property type="entry name" value="PAP2"/>
    <property type="match status" value="1"/>
</dbReference>
<dbReference type="Gene3D" id="1.20.144.10">
    <property type="entry name" value="Phosphatidic acid phosphatase type 2/haloperoxidase"/>
    <property type="match status" value="1"/>
</dbReference>
<name>A0A9D1UZY8_9BACT</name>
<evidence type="ECO:0000313" key="3">
    <source>
        <dbReference type="EMBL" id="HIX03484.1"/>
    </source>
</evidence>
<feature type="transmembrane region" description="Helical" evidence="1">
    <location>
        <begin position="56"/>
        <end position="79"/>
    </location>
</feature>
<evidence type="ECO:0000256" key="1">
    <source>
        <dbReference type="SAM" id="Phobius"/>
    </source>
</evidence>
<dbReference type="Proteomes" id="UP000824202">
    <property type="component" value="Unassembled WGS sequence"/>
</dbReference>
<feature type="transmembrane region" description="Helical" evidence="1">
    <location>
        <begin position="216"/>
        <end position="236"/>
    </location>
</feature>
<dbReference type="PANTHER" id="PTHR14969">
    <property type="entry name" value="SPHINGOSINE-1-PHOSPHATE PHOSPHOHYDROLASE"/>
    <property type="match status" value="1"/>
</dbReference>
<keyword evidence="1" id="KW-0812">Transmembrane</keyword>
<dbReference type="CDD" id="cd03395">
    <property type="entry name" value="PAP2_like_4"/>
    <property type="match status" value="1"/>
</dbReference>